<dbReference type="AlphaFoldDB" id="A0A284QZ74"/>
<feature type="region of interest" description="Disordered" evidence="1">
    <location>
        <begin position="51"/>
        <end position="155"/>
    </location>
</feature>
<sequence length="155" mass="17594">MKIEWAADFHRDGSRRRHPIPNTMHGWLAKMRGTLIGDEKLRSRGMREMKAAREYKRVHPRRKKQPGGFLANLFGRKSPPSRTGSGTRGQPRVRHRVSAHRLVGHAPQRRHTTGVGRTPGRSKSPIKAPGGRRNTQGRGQATGARRVQPKRRVTR</sequence>
<proteinExistence type="predicted"/>
<dbReference type="OMA" id="IEWAADF"/>
<organism evidence="2 3">
    <name type="scientific">Armillaria ostoyae</name>
    <name type="common">Armillaria root rot fungus</name>
    <dbReference type="NCBI Taxonomy" id="47428"/>
    <lineage>
        <taxon>Eukaryota</taxon>
        <taxon>Fungi</taxon>
        <taxon>Dikarya</taxon>
        <taxon>Basidiomycota</taxon>
        <taxon>Agaricomycotina</taxon>
        <taxon>Agaricomycetes</taxon>
        <taxon>Agaricomycetidae</taxon>
        <taxon>Agaricales</taxon>
        <taxon>Marasmiineae</taxon>
        <taxon>Physalacriaceae</taxon>
        <taxon>Armillaria</taxon>
    </lineage>
</organism>
<dbReference type="EMBL" id="FUEG01000003">
    <property type="protein sequence ID" value="SJL01768.1"/>
    <property type="molecule type" value="Genomic_DNA"/>
</dbReference>
<gene>
    <name evidence="2" type="ORF">ARMOST_05091</name>
</gene>
<dbReference type="STRING" id="47428.A0A284QZ74"/>
<dbReference type="Proteomes" id="UP000219338">
    <property type="component" value="Unassembled WGS sequence"/>
</dbReference>
<dbReference type="OrthoDB" id="3256715at2759"/>
<reference evidence="3" key="1">
    <citation type="journal article" date="2017" name="Nat. Ecol. Evol.">
        <title>Genome expansion and lineage-specific genetic innovations in the forest pathogenic fungi Armillaria.</title>
        <authorList>
            <person name="Sipos G."/>
            <person name="Prasanna A.N."/>
            <person name="Walter M.C."/>
            <person name="O'Connor E."/>
            <person name="Balint B."/>
            <person name="Krizsan K."/>
            <person name="Kiss B."/>
            <person name="Hess J."/>
            <person name="Varga T."/>
            <person name="Slot J."/>
            <person name="Riley R."/>
            <person name="Boka B."/>
            <person name="Rigling D."/>
            <person name="Barry K."/>
            <person name="Lee J."/>
            <person name="Mihaltcheva S."/>
            <person name="LaButti K."/>
            <person name="Lipzen A."/>
            <person name="Waldron R."/>
            <person name="Moloney N.M."/>
            <person name="Sperisen C."/>
            <person name="Kredics L."/>
            <person name="Vagvoelgyi C."/>
            <person name="Patrignani A."/>
            <person name="Fitzpatrick D."/>
            <person name="Nagy I."/>
            <person name="Doyle S."/>
            <person name="Anderson J.B."/>
            <person name="Grigoriev I.V."/>
            <person name="Gueldener U."/>
            <person name="Muensterkoetter M."/>
            <person name="Nagy L.G."/>
        </authorList>
    </citation>
    <scope>NUCLEOTIDE SEQUENCE [LARGE SCALE GENOMIC DNA]</scope>
    <source>
        <strain evidence="3">C18/9</strain>
    </source>
</reference>
<feature type="compositionally biased region" description="Basic residues" evidence="1">
    <location>
        <begin position="91"/>
        <end position="112"/>
    </location>
</feature>
<keyword evidence="3" id="KW-1185">Reference proteome</keyword>
<evidence type="ECO:0000256" key="1">
    <source>
        <dbReference type="SAM" id="MobiDB-lite"/>
    </source>
</evidence>
<name>A0A284QZ74_ARMOS</name>
<protein>
    <submittedName>
        <fullName evidence="2">Uncharacterized protein</fullName>
    </submittedName>
</protein>
<evidence type="ECO:0000313" key="2">
    <source>
        <dbReference type="EMBL" id="SJL01768.1"/>
    </source>
</evidence>
<evidence type="ECO:0000313" key="3">
    <source>
        <dbReference type="Proteomes" id="UP000219338"/>
    </source>
</evidence>
<accession>A0A284QZ74</accession>